<dbReference type="EMBL" id="OANT01000006">
    <property type="protein sequence ID" value="SNX45867.1"/>
    <property type="molecule type" value="Genomic_DNA"/>
</dbReference>
<accession>A0A240EAY2</accession>
<proteinExistence type="predicted"/>
<dbReference type="PANTHER" id="PTHR37950:SF1">
    <property type="entry name" value="4-HYDROXYPHENYLACETATE CATABOLISM PROTEIN"/>
    <property type="match status" value="1"/>
</dbReference>
<dbReference type="AlphaFoldDB" id="A0A240EAY2"/>
<gene>
    <name evidence="1" type="ORF">SAMN05421731_106102</name>
</gene>
<evidence type="ECO:0000313" key="1">
    <source>
        <dbReference type="EMBL" id="SNX45867.1"/>
    </source>
</evidence>
<dbReference type="PANTHER" id="PTHR37950">
    <property type="entry name" value="4-HYDROXYPHENYLACETATE CATABOLISM PROTEIN"/>
    <property type="match status" value="1"/>
</dbReference>
<evidence type="ECO:0000313" key="2">
    <source>
        <dbReference type="Proteomes" id="UP000219042"/>
    </source>
</evidence>
<dbReference type="InterPro" id="IPR004220">
    <property type="entry name" value="5-COMe_2-OHmuconate_Isoase"/>
</dbReference>
<dbReference type="Pfam" id="PF02962">
    <property type="entry name" value="CHMI"/>
    <property type="match status" value="1"/>
</dbReference>
<dbReference type="InterPro" id="IPR014347">
    <property type="entry name" value="Tautomerase/MIF_sf"/>
</dbReference>
<dbReference type="Gene3D" id="3.30.429.10">
    <property type="entry name" value="Macrophage Migration Inhibitory Factor"/>
    <property type="match status" value="1"/>
</dbReference>
<dbReference type="OrthoDB" id="9814215at2"/>
<sequence length="122" mass="14006">MPHVIVEQSANIKKLNAIDLLTKINQTLFATGSIAQRNDIKARLRVDQDFVIGAGHNNQAYIHVKIYLLSGRTLEQKQQISHDVLDVLQQFEDFDANQLEVQLCVEIIEMDRTVYQKQLKAF</sequence>
<dbReference type="Proteomes" id="UP000219042">
    <property type="component" value="Unassembled WGS sequence"/>
</dbReference>
<dbReference type="CDD" id="cd00580">
    <property type="entry name" value="CHMI"/>
    <property type="match status" value="1"/>
</dbReference>
<reference evidence="2" key="1">
    <citation type="submission" date="2016-09" db="EMBL/GenBank/DDBJ databases">
        <authorList>
            <person name="Varghese N."/>
            <person name="Submissions S."/>
        </authorList>
    </citation>
    <scope>NUCLEOTIDE SEQUENCE [LARGE SCALE GENOMIC DNA]</scope>
    <source>
        <strain evidence="2">ANC 4466</strain>
    </source>
</reference>
<organism evidence="1 2">
    <name type="scientific">Acinetobacter puyangensis</name>
    <dbReference type="NCBI Taxonomy" id="1096779"/>
    <lineage>
        <taxon>Bacteria</taxon>
        <taxon>Pseudomonadati</taxon>
        <taxon>Pseudomonadota</taxon>
        <taxon>Gammaproteobacteria</taxon>
        <taxon>Moraxellales</taxon>
        <taxon>Moraxellaceae</taxon>
        <taxon>Acinetobacter</taxon>
    </lineage>
</organism>
<protein>
    <submittedName>
        <fullName evidence="1">5-carboxymethyl-2-hydroxymuconate isomerase</fullName>
    </submittedName>
</protein>
<dbReference type="RefSeq" id="WP_097079622.1">
    <property type="nucleotide sequence ID" value="NZ_BAABHT010000003.1"/>
</dbReference>
<dbReference type="SUPFAM" id="SSF55331">
    <property type="entry name" value="Tautomerase/MIF"/>
    <property type="match status" value="1"/>
</dbReference>
<keyword evidence="1" id="KW-0413">Isomerase</keyword>
<dbReference type="GO" id="GO:0008704">
    <property type="term" value="F:5-carboxymethyl-2-hydroxymuconate delta-isomerase activity"/>
    <property type="evidence" value="ECO:0007669"/>
    <property type="project" value="InterPro"/>
</dbReference>
<name>A0A240EAY2_9GAMM</name>
<keyword evidence="2" id="KW-1185">Reference proteome</keyword>